<sequence>MGEFLDQLKNFSKHLGQGVSELFKRESKRPIRIRDLANLIITHQESRKQSKTLLGLEFNFYQLKMGPITLKLETKGKDDDYILEVTALENGEELFSYKAYEEDQSLKDKHLLPEYVHVHLAEQ</sequence>
<dbReference type="Proteomes" id="UP001230005">
    <property type="component" value="Unassembled WGS sequence"/>
</dbReference>
<proteinExistence type="predicted"/>
<name>A0ABU0A3E9_9BACI</name>
<accession>A0ABU0A3E9</accession>
<reference evidence="1 2" key="1">
    <citation type="submission" date="2023-07" db="EMBL/GenBank/DDBJ databases">
        <title>Genomic Encyclopedia of Type Strains, Phase IV (KMG-IV): sequencing the most valuable type-strain genomes for metagenomic binning, comparative biology and taxonomic classification.</title>
        <authorList>
            <person name="Goeker M."/>
        </authorList>
    </citation>
    <scope>NUCLEOTIDE SEQUENCE [LARGE SCALE GENOMIC DNA]</scope>
    <source>
        <strain evidence="1 2">DSM 9768</strain>
    </source>
</reference>
<gene>
    <name evidence="1" type="ORF">J2S74_004990</name>
</gene>
<dbReference type="RefSeq" id="WP_307331405.1">
    <property type="nucleotide sequence ID" value="NZ_JAUSUG010000029.1"/>
</dbReference>
<dbReference type="EMBL" id="JAUSUG010000029">
    <property type="protein sequence ID" value="MDQ0257532.1"/>
    <property type="molecule type" value="Genomic_DNA"/>
</dbReference>
<evidence type="ECO:0000313" key="2">
    <source>
        <dbReference type="Proteomes" id="UP001230005"/>
    </source>
</evidence>
<evidence type="ECO:0000313" key="1">
    <source>
        <dbReference type="EMBL" id="MDQ0257532.1"/>
    </source>
</evidence>
<protein>
    <submittedName>
        <fullName evidence="1">Uncharacterized protein</fullName>
    </submittedName>
</protein>
<keyword evidence="2" id="KW-1185">Reference proteome</keyword>
<comment type="caution">
    <text evidence="1">The sequence shown here is derived from an EMBL/GenBank/DDBJ whole genome shotgun (WGS) entry which is preliminary data.</text>
</comment>
<organism evidence="1 2">
    <name type="scientific">Evansella vedderi</name>
    <dbReference type="NCBI Taxonomy" id="38282"/>
    <lineage>
        <taxon>Bacteria</taxon>
        <taxon>Bacillati</taxon>
        <taxon>Bacillota</taxon>
        <taxon>Bacilli</taxon>
        <taxon>Bacillales</taxon>
        <taxon>Bacillaceae</taxon>
        <taxon>Evansella</taxon>
    </lineage>
</organism>